<sequence>MVGFSLTLPVTRFAVPAFGAEIAGPGRSLVAVLPAAVLLIVLRRPLLPPRDCLAAVAVVALGSVVGFPLLTALALRSVPAGHAAVAIAFLPAATAVMAVLHARERLARRFWLWCAAGTLLSAGYLALDTGGGPGIGDLQLCGAVLLCALGYVAGGVLSRRTPAWQTTCWSVIVASPLVLTLVLVSGRGMPADVTPVGVLAIIYLGLGSSLIAFFCWYRALAIGGIAKVGQIPLLQPLLTMLFAALLLGERLDGWTVTTGFAVAATVLMAQRTREAPTAPDPDLP</sequence>
<feature type="domain" description="EamA" evidence="7">
    <location>
        <begin position="3"/>
        <end position="115"/>
    </location>
</feature>
<evidence type="ECO:0000313" key="9">
    <source>
        <dbReference type="Proteomes" id="UP001596380"/>
    </source>
</evidence>
<proteinExistence type="inferred from homology"/>
<dbReference type="Pfam" id="PF00892">
    <property type="entry name" value="EamA"/>
    <property type="match status" value="2"/>
</dbReference>
<dbReference type="InterPro" id="IPR037185">
    <property type="entry name" value="EmrE-like"/>
</dbReference>
<evidence type="ECO:0000256" key="3">
    <source>
        <dbReference type="ARBA" id="ARBA00022692"/>
    </source>
</evidence>
<keyword evidence="9" id="KW-1185">Reference proteome</keyword>
<evidence type="ECO:0000313" key="8">
    <source>
        <dbReference type="EMBL" id="MFC6879477.1"/>
    </source>
</evidence>
<feature type="transmembrane region" description="Helical" evidence="6">
    <location>
        <begin position="133"/>
        <end position="154"/>
    </location>
</feature>
<dbReference type="EMBL" id="JBHSXS010000002">
    <property type="protein sequence ID" value="MFC6879477.1"/>
    <property type="molecule type" value="Genomic_DNA"/>
</dbReference>
<feature type="domain" description="EamA" evidence="7">
    <location>
        <begin position="135"/>
        <end position="267"/>
    </location>
</feature>
<evidence type="ECO:0000256" key="6">
    <source>
        <dbReference type="SAM" id="Phobius"/>
    </source>
</evidence>
<feature type="transmembrane region" description="Helical" evidence="6">
    <location>
        <begin position="29"/>
        <end position="46"/>
    </location>
</feature>
<evidence type="ECO:0000256" key="1">
    <source>
        <dbReference type="ARBA" id="ARBA00004141"/>
    </source>
</evidence>
<dbReference type="InterPro" id="IPR050638">
    <property type="entry name" value="AA-Vitamin_Transporters"/>
</dbReference>
<feature type="transmembrane region" description="Helical" evidence="6">
    <location>
        <begin position="196"/>
        <end position="216"/>
    </location>
</feature>
<keyword evidence="5 6" id="KW-0472">Membrane</keyword>
<feature type="transmembrane region" description="Helical" evidence="6">
    <location>
        <begin position="166"/>
        <end position="184"/>
    </location>
</feature>
<keyword evidence="4 6" id="KW-1133">Transmembrane helix</keyword>
<dbReference type="SUPFAM" id="SSF103481">
    <property type="entry name" value="Multidrug resistance efflux transporter EmrE"/>
    <property type="match status" value="2"/>
</dbReference>
<evidence type="ECO:0000259" key="7">
    <source>
        <dbReference type="Pfam" id="PF00892"/>
    </source>
</evidence>
<evidence type="ECO:0000256" key="2">
    <source>
        <dbReference type="ARBA" id="ARBA00007362"/>
    </source>
</evidence>
<feature type="transmembrane region" description="Helical" evidence="6">
    <location>
        <begin position="53"/>
        <end position="75"/>
    </location>
</feature>
<dbReference type="PANTHER" id="PTHR32322:SF2">
    <property type="entry name" value="EAMA DOMAIN-CONTAINING PROTEIN"/>
    <property type="match status" value="1"/>
</dbReference>
<name>A0ABW2CDK3_9ACTN</name>
<dbReference type="RefSeq" id="WP_378063113.1">
    <property type="nucleotide sequence ID" value="NZ_JBHSXS010000002.1"/>
</dbReference>
<dbReference type="Proteomes" id="UP001596380">
    <property type="component" value="Unassembled WGS sequence"/>
</dbReference>
<comment type="caution">
    <text evidence="8">The sequence shown here is derived from an EMBL/GenBank/DDBJ whole genome shotgun (WGS) entry which is preliminary data.</text>
</comment>
<evidence type="ECO:0000256" key="5">
    <source>
        <dbReference type="ARBA" id="ARBA00023136"/>
    </source>
</evidence>
<dbReference type="InterPro" id="IPR000620">
    <property type="entry name" value="EamA_dom"/>
</dbReference>
<dbReference type="PANTHER" id="PTHR32322">
    <property type="entry name" value="INNER MEMBRANE TRANSPORTER"/>
    <property type="match status" value="1"/>
</dbReference>
<feature type="transmembrane region" description="Helical" evidence="6">
    <location>
        <begin position="81"/>
        <end position="103"/>
    </location>
</feature>
<keyword evidence="3 6" id="KW-0812">Transmembrane</keyword>
<gene>
    <name evidence="8" type="ORF">ACFQKB_06820</name>
</gene>
<reference evidence="9" key="1">
    <citation type="journal article" date="2019" name="Int. J. Syst. Evol. Microbiol.">
        <title>The Global Catalogue of Microorganisms (GCM) 10K type strain sequencing project: providing services to taxonomists for standard genome sequencing and annotation.</title>
        <authorList>
            <consortium name="The Broad Institute Genomics Platform"/>
            <consortium name="The Broad Institute Genome Sequencing Center for Infectious Disease"/>
            <person name="Wu L."/>
            <person name="Ma J."/>
        </authorList>
    </citation>
    <scope>NUCLEOTIDE SEQUENCE [LARGE SCALE GENOMIC DNA]</scope>
    <source>
        <strain evidence="9">JCM 3369</strain>
    </source>
</reference>
<comment type="subcellular location">
    <subcellularLocation>
        <location evidence="1">Membrane</location>
        <topology evidence="1">Multi-pass membrane protein</topology>
    </subcellularLocation>
</comment>
<evidence type="ECO:0000256" key="4">
    <source>
        <dbReference type="ARBA" id="ARBA00022989"/>
    </source>
</evidence>
<protein>
    <submittedName>
        <fullName evidence="8">DMT family transporter</fullName>
    </submittedName>
</protein>
<organism evidence="8 9">
    <name type="scientific">Actinomadura yumaensis</name>
    <dbReference type="NCBI Taxonomy" id="111807"/>
    <lineage>
        <taxon>Bacteria</taxon>
        <taxon>Bacillati</taxon>
        <taxon>Actinomycetota</taxon>
        <taxon>Actinomycetes</taxon>
        <taxon>Streptosporangiales</taxon>
        <taxon>Thermomonosporaceae</taxon>
        <taxon>Actinomadura</taxon>
    </lineage>
</organism>
<comment type="similarity">
    <text evidence="2">Belongs to the EamA transporter family.</text>
</comment>
<accession>A0ABW2CDK3</accession>
<feature type="transmembrane region" description="Helical" evidence="6">
    <location>
        <begin position="110"/>
        <end position="127"/>
    </location>
</feature>